<proteinExistence type="predicted"/>
<organism evidence="2 3">
    <name type="scientific">Streptomyces melanosporofaciens</name>
    <dbReference type="NCBI Taxonomy" id="67327"/>
    <lineage>
        <taxon>Bacteria</taxon>
        <taxon>Bacillati</taxon>
        <taxon>Actinomycetota</taxon>
        <taxon>Actinomycetes</taxon>
        <taxon>Kitasatosporales</taxon>
        <taxon>Streptomycetaceae</taxon>
        <taxon>Streptomyces</taxon>
        <taxon>Streptomyces violaceusniger group</taxon>
    </lineage>
</organism>
<sequence>MTPTASAANGPCYDGRCKTTVSAPKTITVDSRKFGFGKLKITSVSSRSAKMSAAGGEPQRQHQPGRHRQVQQPEDLGEVGLRRQGQPPTVPHTVLSLSSNPGAFVSRRGSRPRTAGAAAPRALRCRATEHEEPASAHVGLEGRGAQVGRHADDRLGRWVREAGQEETPLFLGAAADREDADARWRGGGEGGGHGGQPAADSEEMELGEPVAGGVRDLGALVQARPHAHQPVLAGGRTRDPALPAQVGDVDALAAGRRVGGGRRPRGRLVARHCARVEARVLNVTDTDAIARLAEDRRARFGGVDIVISNASRVSTARRLDASAPRPGAPVRPTVSITNCRDQAASPGQSFSGVMATAQAPAVANPDDRAHTPAARCRDRPAEQGGASTDEDQGNPTASAFTRPDRTPGRRARSRVLTAIGITCPGASHSPLGGGRCGRTGRRGRRRTRRRR</sequence>
<feature type="region of interest" description="Disordered" evidence="1">
    <location>
        <begin position="360"/>
        <end position="451"/>
    </location>
</feature>
<keyword evidence="3" id="KW-1185">Reference proteome</keyword>
<dbReference type="AlphaFoldDB" id="A0A1H4I7I7"/>
<gene>
    <name evidence="2" type="ORF">SAMN04490356_0142</name>
</gene>
<evidence type="ECO:0000313" key="2">
    <source>
        <dbReference type="EMBL" id="SEB30054.1"/>
    </source>
</evidence>
<dbReference type="Proteomes" id="UP000198609">
    <property type="component" value="Unassembled WGS sequence"/>
</dbReference>
<feature type="compositionally biased region" description="Basic residues" evidence="1">
    <location>
        <begin position="438"/>
        <end position="451"/>
    </location>
</feature>
<accession>A0A1H4I7I7</accession>
<evidence type="ECO:0000256" key="1">
    <source>
        <dbReference type="SAM" id="MobiDB-lite"/>
    </source>
</evidence>
<dbReference type="EMBL" id="FNST01000001">
    <property type="protein sequence ID" value="SEB30054.1"/>
    <property type="molecule type" value="Genomic_DNA"/>
</dbReference>
<feature type="region of interest" description="Disordered" evidence="1">
    <location>
        <begin position="43"/>
        <end position="122"/>
    </location>
</feature>
<feature type="region of interest" description="Disordered" evidence="1">
    <location>
        <begin position="182"/>
        <end position="206"/>
    </location>
</feature>
<dbReference type="InterPro" id="IPR036291">
    <property type="entry name" value="NAD(P)-bd_dom_sf"/>
</dbReference>
<protein>
    <recommendedName>
        <fullName evidence="4">Short chain dehydrogenase</fullName>
    </recommendedName>
</protein>
<dbReference type="SUPFAM" id="SSF51735">
    <property type="entry name" value="NAD(P)-binding Rossmann-fold domains"/>
    <property type="match status" value="1"/>
</dbReference>
<reference evidence="3" key="1">
    <citation type="submission" date="2016-10" db="EMBL/GenBank/DDBJ databases">
        <authorList>
            <person name="Varghese N."/>
            <person name="Submissions S."/>
        </authorList>
    </citation>
    <scope>NUCLEOTIDE SEQUENCE [LARGE SCALE GENOMIC DNA]</scope>
    <source>
        <strain evidence="3">DSM 40318</strain>
    </source>
</reference>
<feature type="compositionally biased region" description="Basic and acidic residues" evidence="1">
    <location>
        <begin position="365"/>
        <end position="381"/>
    </location>
</feature>
<name>A0A1H4I7I7_STRMJ</name>
<evidence type="ECO:0008006" key="4">
    <source>
        <dbReference type="Google" id="ProtNLM"/>
    </source>
</evidence>
<feature type="compositionally biased region" description="Low complexity" evidence="1">
    <location>
        <begin position="112"/>
        <end position="122"/>
    </location>
</feature>
<evidence type="ECO:0000313" key="3">
    <source>
        <dbReference type="Proteomes" id="UP000198609"/>
    </source>
</evidence>
<dbReference type="Gene3D" id="3.40.50.720">
    <property type="entry name" value="NAD(P)-binding Rossmann-like Domain"/>
    <property type="match status" value="1"/>
</dbReference>